<evidence type="ECO:0000256" key="1">
    <source>
        <dbReference type="SAM" id="MobiDB-lite"/>
    </source>
</evidence>
<feature type="region of interest" description="Disordered" evidence="1">
    <location>
        <begin position="119"/>
        <end position="147"/>
    </location>
</feature>
<keyword evidence="2" id="KW-0732">Signal</keyword>
<feature type="signal peptide" evidence="2">
    <location>
        <begin position="1"/>
        <end position="17"/>
    </location>
</feature>
<evidence type="ECO:0000256" key="2">
    <source>
        <dbReference type="SAM" id="SignalP"/>
    </source>
</evidence>
<dbReference type="OrthoDB" id="10413219at2759"/>
<keyword evidence="4" id="KW-1185">Reference proteome</keyword>
<name>A0A9C7Q2S0_9RHOD</name>
<reference evidence="3" key="2">
    <citation type="submission" date="2022-01" db="EMBL/GenBank/DDBJ databases">
        <authorList>
            <person name="Hirooka S."/>
            <person name="Miyagishima S.Y."/>
        </authorList>
    </citation>
    <scope>NUCLEOTIDE SEQUENCE</scope>
    <source>
        <strain evidence="3">NBRC 102759</strain>
    </source>
</reference>
<dbReference type="AlphaFoldDB" id="A0A9C7Q2S0"/>
<sequence>MGLGCLIRLLFFRSWNTFPQVVCYYNWVCVEKNLYKTVMSQQKSYNEPVMRHFISMEEDKSAMNSFHPGTQDYCHMGIPSFFVCSETAGNSDGWNAVLSSQLQSREIESRYSDIIEEDKETRNSCRISPRRKKKGISKPGRPPSLFINISDSELTEEQRKQKKRILRRRQRQNISYRRKKLVKQLQKEQATTLKTSNSTDPVQGDKIVLSPAISCASSLLLSSCFGAASEARQCRISPENNDVEQAVSSNIPKVFAYDDFAVEDDEKEPFRNLNSSKGSFSLSNREEATEVNEWNDFAADLDPVQWLQEDTSHLSPLLLFYRKVLIQMPFLHREAWKAFSLFPATFSFQAAQYILDWSEKDSSTLEKLVTTLEVEQVMQIHSHGILGLDPIAKRFILEYLDSQKDYFRQKLELWKCRFVGYYCNLVQQQVNEESFLHYGTCNRQAESLYALEGQNIELALSIAKEWGCRTYRWIFVVTCCLMKYVWDPETRMKESCNLLQTFHAEGEEGLHSELSIDQHKSYLEGEKFEYFLSINIRLFKDTLLCCVPCWEKGVLLRLIGEVYFESRNYTVAYDYITVALQTVQEEPIISMKQCRVHQLLCLYLLTCIEKELQQPHNALYLAEKAKEEGSLLKLESSVIWVQFHLVIADILVELTHYEEANTVLLEIVDNLLANTSYNTCILLHFNALFTYILEKRGNRISYLPYLEKVAECSHNSTLKKNITCDYLLDCAMWSHFLEKDGKYNHECSISSNTAFNSTHESSSSSTHR</sequence>
<protein>
    <submittedName>
        <fullName evidence="3">Uncharacterized protein</fullName>
    </submittedName>
</protein>
<accession>A0A9C7Q2S0</accession>
<gene>
    <name evidence="3" type="ORF">GpartN1_g5918.t1</name>
</gene>
<comment type="caution">
    <text evidence="3">The sequence shown here is derived from an EMBL/GenBank/DDBJ whole genome shotgun (WGS) entry which is preliminary data.</text>
</comment>
<reference evidence="3" key="1">
    <citation type="journal article" date="2022" name="Proc. Natl. Acad. Sci. U.S.A.">
        <title>Life cycle and functional genomics of the unicellular red alga Galdieria for elucidating algal and plant evolution and industrial use.</title>
        <authorList>
            <person name="Hirooka S."/>
            <person name="Itabashi T."/>
            <person name="Ichinose T.M."/>
            <person name="Onuma R."/>
            <person name="Fujiwara T."/>
            <person name="Yamashita S."/>
            <person name="Jong L.W."/>
            <person name="Tomita R."/>
            <person name="Iwane A.H."/>
            <person name="Miyagishima S.Y."/>
        </authorList>
    </citation>
    <scope>NUCLEOTIDE SEQUENCE</scope>
    <source>
        <strain evidence="3">NBRC 102759</strain>
    </source>
</reference>
<dbReference type="Proteomes" id="UP001061958">
    <property type="component" value="Unassembled WGS sequence"/>
</dbReference>
<evidence type="ECO:0000313" key="3">
    <source>
        <dbReference type="EMBL" id="GJQ14127.1"/>
    </source>
</evidence>
<dbReference type="EMBL" id="BQMJ01000051">
    <property type="protein sequence ID" value="GJQ14127.1"/>
    <property type="molecule type" value="Genomic_DNA"/>
</dbReference>
<proteinExistence type="predicted"/>
<evidence type="ECO:0000313" key="4">
    <source>
        <dbReference type="Proteomes" id="UP001061958"/>
    </source>
</evidence>
<feature type="chain" id="PRO_5039542717" evidence="2">
    <location>
        <begin position="18"/>
        <end position="768"/>
    </location>
</feature>
<organism evidence="3 4">
    <name type="scientific">Galdieria partita</name>
    <dbReference type="NCBI Taxonomy" id="83374"/>
    <lineage>
        <taxon>Eukaryota</taxon>
        <taxon>Rhodophyta</taxon>
        <taxon>Bangiophyceae</taxon>
        <taxon>Galdieriales</taxon>
        <taxon>Galdieriaceae</taxon>
        <taxon>Galdieria</taxon>
    </lineage>
</organism>